<organism evidence="2 3">
    <name type="scientific">Candidatus Blautia merdigallinarum</name>
    <dbReference type="NCBI Taxonomy" id="2838495"/>
    <lineage>
        <taxon>Bacteria</taxon>
        <taxon>Bacillati</taxon>
        <taxon>Bacillota</taxon>
        <taxon>Clostridia</taxon>
        <taxon>Lachnospirales</taxon>
        <taxon>Lachnospiraceae</taxon>
        <taxon>Blautia</taxon>
    </lineage>
</organism>
<gene>
    <name evidence="2" type="ORF">H9935_00125</name>
</gene>
<reference evidence="2" key="2">
    <citation type="submission" date="2021-04" db="EMBL/GenBank/DDBJ databases">
        <authorList>
            <person name="Gilroy R."/>
        </authorList>
    </citation>
    <scope>NUCLEOTIDE SEQUENCE</scope>
    <source>
        <strain evidence="2">ChiSxjej6B18-287</strain>
    </source>
</reference>
<evidence type="ECO:0000313" key="3">
    <source>
        <dbReference type="Proteomes" id="UP000823893"/>
    </source>
</evidence>
<reference evidence="2" key="1">
    <citation type="journal article" date="2021" name="PeerJ">
        <title>Extensive microbial diversity within the chicken gut microbiome revealed by metagenomics and culture.</title>
        <authorList>
            <person name="Gilroy R."/>
            <person name="Ravi A."/>
            <person name="Getino M."/>
            <person name="Pursley I."/>
            <person name="Horton D.L."/>
            <person name="Alikhan N.F."/>
            <person name="Baker D."/>
            <person name="Gharbi K."/>
            <person name="Hall N."/>
            <person name="Watson M."/>
            <person name="Adriaenssens E.M."/>
            <person name="Foster-Nyarko E."/>
            <person name="Jarju S."/>
            <person name="Secka A."/>
            <person name="Antonio M."/>
            <person name="Oren A."/>
            <person name="Chaudhuri R.R."/>
            <person name="La Ragione R."/>
            <person name="Hildebrand F."/>
            <person name="Pallen M.J."/>
        </authorList>
    </citation>
    <scope>NUCLEOTIDE SEQUENCE</scope>
    <source>
        <strain evidence="2">ChiSxjej6B18-287</strain>
    </source>
</reference>
<sequence length="136" mass="16129">MDTNVLLFFEKHQGALPLYEKLEEAIQREIDNVTVKVQKTQITFYKKRLFACVSFARVRKADQLPDPYMVVTFGLEHREESPRIDIATEPYPNRWTHHVVIHEEEEIDEELMGWIKEAAVFAETKKRKKAREQVNK</sequence>
<dbReference type="AlphaFoldDB" id="A0A9D2N3C6"/>
<accession>A0A9D2N3C6</accession>
<protein>
    <recommendedName>
        <fullName evidence="1">DUF5655 domain-containing protein</fullName>
    </recommendedName>
</protein>
<evidence type="ECO:0000313" key="2">
    <source>
        <dbReference type="EMBL" id="HJC09218.1"/>
    </source>
</evidence>
<comment type="caution">
    <text evidence="2">The sequence shown here is derived from an EMBL/GenBank/DDBJ whole genome shotgun (WGS) entry which is preliminary data.</text>
</comment>
<dbReference type="EMBL" id="DWWV01000003">
    <property type="protein sequence ID" value="HJC09218.1"/>
    <property type="molecule type" value="Genomic_DNA"/>
</dbReference>
<proteinExistence type="predicted"/>
<dbReference type="Pfam" id="PF18899">
    <property type="entry name" value="DUF5655"/>
    <property type="match status" value="1"/>
</dbReference>
<evidence type="ECO:0000259" key="1">
    <source>
        <dbReference type="Pfam" id="PF18899"/>
    </source>
</evidence>
<dbReference type="InterPro" id="IPR043714">
    <property type="entry name" value="DUF5655"/>
</dbReference>
<name>A0A9D2N3C6_9FIRM</name>
<feature type="domain" description="DUF5655" evidence="1">
    <location>
        <begin position="11"/>
        <end position="118"/>
    </location>
</feature>
<dbReference type="Proteomes" id="UP000823893">
    <property type="component" value="Unassembled WGS sequence"/>
</dbReference>